<dbReference type="EMBL" id="CM056813">
    <property type="protein sequence ID" value="KAJ8640077.1"/>
    <property type="molecule type" value="Genomic_DNA"/>
</dbReference>
<proteinExistence type="predicted"/>
<keyword evidence="2" id="KW-1185">Reference proteome</keyword>
<sequence>MRAVPRLMGSGLWECSVLMDVGVEGVMGRVGAGEDSWCMDREVDGFEQLFGWWRNGSASMFLLVGVRVVLDFIATVSSFLSACVVPGGVIGMGKSGGSGGRSLGSN</sequence>
<comment type="caution">
    <text evidence="1">The sequence shown here is derived from an EMBL/GenBank/DDBJ whole genome shotgun (WGS) entry which is preliminary data.</text>
</comment>
<evidence type="ECO:0000313" key="2">
    <source>
        <dbReference type="Proteomes" id="UP001234297"/>
    </source>
</evidence>
<organism evidence="1 2">
    <name type="scientific">Persea americana</name>
    <name type="common">Avocado</name>
    <dbReference type="NCBI Taxonomy" id="3435"/>
    <lineage>
        <taxon>Eukaryota</taxon>
        <taxon>Viridiplantae</taxon>
        <taxon>Streptophyta</taxon>
        <taxon>Embryophyta</taxon>
        <taxon>Tracheophyta</taxon>
        <taxon>Spermatophyta</taxon>
        <taxon>Magnoliopsida</taxon>
        <taxon>Magnoliidae</taxon>
        <taxon>Laurales</taxon>
        <taxon>Lauraceae</taxon>
        <taxon>Persea</taxon>
    </lineage>
</organism>
<name>A0ACC2M2U7_PERAE</name>
<evidence type="ECO:0000313" key="1">
    <source>
        <dbReference type="EMBL" id="KAJ8640077.1"/>
    </source>
</evidence>
<reference evidence="1 2" key="1">
    <citation type="journal article" date="2022" name="Hortic Res">
        <title>A haplotype resolved chromosomal level avocado genome allows analysis of novel avocado genes.</title>
        <authorList>
            <person name="Nath O."/>
            <person name="Fletcher S.J."/>
            <person name="Hayward A."/>
            <person name="Shaw L.M."/>
            <person name="Masouleh A.K."/>
            <person name="Furtado A."/>
            <person name="Henry R.J."/>
            <person name="Mitter N."/>
        </authorList>
    </citation>
    <scope>NUCLEOTIDE SEQUENCE [LARGE SCALE GENOMIC DNA]</scope>
    <source>
        <strain evidence="2">cv. Hass</strain>
    </source>
</reference>
<dbReference type="Proteomes" id="UP001234297">
    <property type="component" value="Chromosome 5"/>
</dbReference>
<gene>
    <name evidence="1" type="ORF">MRB53_016771</name>
</gene>
<accession>A0ACC2M2U7</accession>
<protein>
    <submittedName>
        <fullName evidence="1">Uncharacterized protein</fullName>
    </submittedName>
</protein>